<proteinExistence type="inferred from homology"/>
<dbReference type="HOGENOM" id="CLU_006430_0_0_1"/>
<dbReference type="InterPro" id="IPR019775">
    <property type="entry name" value="WD40_repeat_CS"/>
</dbReference>
<dbReference type="InterPro" id="IPR037289">
    <property type="entry name" value="Elp2"/>
</dbReference>
<reference evidence="13 14" key="1">
    <citation type="journal article" date="2009" name="Nature">
        <title>Evolution of pathogenicity and sexual reproduction in eight Candida genomes.</title>
        <authorList>
            <person name="Butler G."/>
            <person name="Rasmussen M.D."/>
            <person name="Lin M.F."/>
            <person name="Santos M.A."/>
            <person name="Sakthikumar S."/>
            <person name="Munro C.A."/>
            <person name="Rheinbay E."/>
            <person name="Grabherr M."/>
            <person name="Forche A."/>
            <person name="Reedy J.L."/>
            <person name="Agrafioti I."/>
            <person name="Arnaud M.B."/>
            <person name="Bates S."/>
            <person name="Brown A.J."/>
            <person name="Brunke S."/>
            <person name="Costanzo M.C."/>
            <person name="Fitzpatrick D.A."/>
            <person name="de Groot P.W."/>
            <person name="Harris D."/>
            <person name="Hoyer L.L."/>
            <person name="Hube B."/>
            <person name="Klis F.M."/>
            <person name="Kodira C."/>
            <person name="Lennard N."/>
            <person name="Logue M.E."/>
            <person name="Martin R."/>
            <person name="Neiman A.M."/>
            <person name="Nikolaou E."/>
            <person name="Quail M.A."/>
            <person name="Quinn J."/>
            <person name="Santos M.C."/>
            <person name="Schmitzberger F.F."/>
            <person name="Sherlock G."/>
            <person name="Shah P."/>
            <person name="Silverstein K.A."/>
            <person name="Skrzypek M.S."/>
            <person name="Soll D."/>
            <person name="Staggs R."/>
            <person name="Stansfield I."/>
            <person name="Stumpf M.P."/>
            <person name="Sudbery P.E."/>
            <person name="Srikantha T."/>
            <person name="Zeng Q."/>
            <person name="Berman J."/>
            <person name="Berriman M."/>
            <person name="Heitman J."/>
            <person name="Gow N.A."/>
            <person name="Lorenz M.C."/>
            <person name="Birren B.W."/>
            <person name="Kellis M."/>
            <person name="Cuomo C.A."/>
        </authorList>
    </citation>
    <scope>NUCLEOTIDE SEQUENCE [LARGE SCALE GENOMIC DNA]</scope>
    <source>
        <strain evidence="14">ATCC 6260 / CBS 566 / DSM 6381 / JCM 1539 / NBRC 10279 / NRRL Y-324</strain>
    </source>
</reference>
<dbReference type="GO" id="GO:0032447">
    <property type="term" value="P:protein urmylation"/>
    <property type="evidence" value="ECO:0007669"/>
    <property type="project" value="EnsemblFungi"/>
</dbReference>
<protein>
    <recommendedName>
        <fullName evidence="5">Elongator complex protein 2</fullName>
    </recommendedName>
</protein>
<dbReference type="InParanoid" id="A5DLF2"/>
<evidence type="ECO:0000256" key="1">
    <source>
        <dbReference type="ARBA" id="ARBA00004123"/>
    </source>
</evidence>
<evidence type="ECO:0000256" key="8">
    <source>
        <dbReference type="ARBA" id="ARBA00022694"/>
    </source>
</evidence>
<dbReference type="SUPFAM" id="SSF50978">
    <property type="entry name" value="WD40 repeat-like"/>
    <property type="match status" value="3"/>
</dbReference>
<evidence type="ECO:0000256" key="2">
    <source>
        <dbReference type="ARBA" id="ARBA00004496"/>
    </source>
</evidence>
<dbReference type="FunFam" id="2.130.10.10:FF:000400">
    <property type="entry name" value="Elongator acetyltransferase complex subunit 2"/>
    <property type="match status" value="1"/>
</dbReference>
<feature type="repeat" description="WD" evidence="11">
    <location>
        <begin position="640"/>
        <end position="684"/>
    </location>
</feature>
<dbReference type="GO" id="GO:0008017">
    <property type="term" value="F:microtubule binding"/>
    <property type="evidence" value="ECO:0007669"/>
    <property type="project" value="EnsemblFungi"/>
</dbReference>
<dbReference type="PRINTS" id="PR00320">
    <property type="entry name" value="GPROTEINBRPT"/>
</dbReference>
<evidence type="ECO:0000256" key="10">
    <source>
        <dbReference type="ARBA" id="ARBA00023242"/>
    </source>
</evidence>
<dbReference type="PANTHER" id="PTHR44111">
    <property type="entry name" value="ELONGATOR COMPLEX PROTEIN 2"/>
    <property type="match status" value="1"/>
</dbReference>
<evidence type="ECO:0000256" key="9">
    <source>
        <dbReference type="ARBA" id="ARBA00022737"/>
    </source>
</evidence>
<dbReference type="PANTHER" id="PTHR44111:SF1">
    <property type="entry name" value="ELONGATOR COMPLEX PROTEIN 2"/>
    <property type="match status" value="1"/>
</dbReference>
<dbReference type="RefSeq" id="XP_001483374.2">
    <property type="nucleotide sequence ID" value="XM_001483324.1"/>
</dbReference>
<dbReference type="eggNOG" id="KOG1063">
    <property type="taxonomic scope" value="Eukaryota"/>
</dbReference>
<name>A5DLF2_PICGU</name>
<comment type="similarity">
    <text evidence="4">Belongs to the WD repeat ELP2 family.</text>
</comment>
<evidence type="ECO:0000256" key="3">
    <source>
        <dbReference type="ARBA" id="ARBA00005043"/>
    </source>
</evidence>
<evidence type="ECO:0000256" key="11">
    <source>
        <dbReference type="PROSITE-ProRule" id="PRU00221"/>
    </source>
</evidence>
<comment type="subcellular location">
    <subcellularLocation>
        <location evidence="2">Cytoplasm</location>
    </subcellularLocation>
    <subcellularLocation>
        <location evidence="1">Nucleus</location>
    </subcellularLocation>
</comment>
<dbReference type="InterPro" id="IPR036322">
    <property type="entry name" value="WD40_repeat_dom_sf"/>
</dbReference>
<feature type="repeat" description="WD" evidence="11">
    <location>
        <begin position="58"/>
        <end position="90"/>
    </location>
</feature>
<feature type="repeat" description="WD" evidence="11">
    <location>
        <begin position="592"/>
        <end position="625"/>
    </location>
</feature>
<dbReference type="OMA" id="ENFRHIS"/>
<sequence>MSSLDLMVSQEAVFIGANTQANILDYDPGSEIVAYGAGTCVAIWKPIKDEKSGVYSTLKGHSRTVTGVKFVPETPFLVSIAEDDTVIVWKQANNDFSLFQTLKGHTSSVTSLAVVDSSIFATGGADGNIILWGFQEDNWTQLSNFQVQNGFFPLTLALQQLYKDSYILVIGGTNSKLYVYSVKISADSAAVSRCAVLTGHEDWIKALSFVKQEENNYILASGSQDRYIRLWRVKVDDKIDDADDDDSKLILLSNKQHKFQLAHHRVAISFDALLMGHDDWVSGLQWNPQGKLQLASSSADTAVMIWEMDKESGIWCSISRLGEMSIKGASTATGASGGFWSCLWFAKDDIEYIMASGKTGAIRTYCNGETSGNWNPKISVSGPVREVTDVKWSNQGFFMATSLDQTTRLYAQWAKDHTWHEFARPQIHGYDMVSLDHIDGSKFVSGGEEKVLRVFEMTKSISQLLQDACGVKISSHSLPESASLPVLGLSNKAEKQMEAGDYQEDNDDQEKNDYPEEKDILPPSPPLEDYLQRHTLFPEQEKLYGHGYEISSVAVSPNGNLIASTCRSNTSRHAVIRVFNAASEYQQSSQLLEGHNLTVTSLRFSSDGQYLLAVSRDRQLSVWKVVDETKALFELVELNSKAHTKIIWDCCWVKSTDHGHYFLTGSRDKSVKLWKLEDKKIQLVSSMKLQDSVTAVDCDIQNDQGRVVAGMESGAISLLSFELNKPELVLCDEFDEKITPAARVSRVGFNKHRIAVGSWDNSVRIYRLAASNP</sequence>
<dbReference type="FunCoup" id="A5DLF2">
    <property type="interactions" value="1130"/>
</dbReference>
<dbReference type="EMBL" id="CH408159">
    <property type="protein sequence ID" value="EDK40005.2"/>
    <property type="molecule type" value="Genomic_DNA"/>
</dbReference>
<accession>A5DLF2</accession>
<dbReference type="Gene3D" id="2.130.10.10">
    <property type="entry name" value="YVTN repeat-like/Quinoprotein amine dehydrogenase"/>
    <property type="match status" value="4"/>
</dbReference>
<keyword evidence="10" id="KW-0539">Nucleus</keyword>
<dbReference type="InterPro" id="IPR020472">
    <property type="entry name" value="WD40_PAC1"/>
</dbReference>
<dbReference type="GeneID" id="5125324"/>
<feature type="repeat" description="WD" evidence="11">
    <location>
        <begin position="197"/>
        <end position="241"/>
    </location>
</feature>
<dbReference type="SMART" id="SM00320">
    <property type="entry name" value="WD40"/>
    <property type="match status" value="9"/>
</dbReference>
<dbReference type="GO" id="GO:0002098">
    <property type="term" value="P:tRNA wobble uridine modification"/>
    <property type="evidence" value="ECO:0007669"/>
    <property type="project" value="EnsemblFungi"/>
</dbReference>
<feature type="repeat" description="WD" evidence="11">
    <location>
        <begin position="274"/>
        <end position="309"/>
    </location>
</feature>
<dbReference type="PROSITE" id="PS50294">
    <property type="entry name" value="WD_REPEATS_REGION"/>
    <property type="match status" value="5"/>
</dbReference>
<dbReference type="PROSITE" id="PS00678">
    <property type="entry name" value="WD_REPEATS_1"/>
    <property type="match status" value="1"/>
</dbReference>
<evidence type="ECO:0000313" key="13">
    <source>
        <dbReference type="EMBL" id="EDK40005.2"/>
    </source>
</evidence>
<keyword evidence="6" id="KW-0963">Cytoplasm</keyword>
<keyword evidence="8" id="KW-0819">tRNA processing</keyword>
<dbReference type="GO" id="GO:0005634">
    <property type="term" value="C:nucleus"/>
    <property type="evidence" value="ECO:0007669"/>
    <property type="project" value="UniProtKB-SubCell"/>
</dbReference>
<dbReference type="VEuPathDB" id="FungiDB:PGUG_04103"/>
<dbReference type="Proteomes" id="UP000001997">
    <property type="component" value="Unassembled WGS sequence"/>
</dbReference>
<dbReference type="AlphaFoldDB" id="A5DLF2"/>
<evidence type="ECO:0000256" key="5">
    <source>
        <dbReference type="ARBA" id="ARBA00020267"/>
    </source>
</evidence>
<dbReference type="UniPathway" id="UPA00988"/>
<feature type="compositionally biased region" description="Basic and acidic residues" evidence="12">
    <location>
        <begin position="509"/>
        <end position="520"/>
    </location>
</feature>
<dbReference type="InterPro" id="IPR015943">
    <property type="entry name" value="WD40/YVTN_repeat-like_dom_sf"/>
</dbReference>
<dbReference type="OrthoDB" id="27911at2759"/>
<organism evidence="13 14">
    <name type="scientific">Meyerozyma guilliermondii (strain ATCC 6260 / CBS 566 / DSM 6381 / JCM 1539 / NBRC 10279 / NRRL Y-324)</name>
    <name type="common">Yeast</name>
    <name type="synonym">Candida guilliermondii</name>
    <dbReference type="NCBI Taxonomy" id="294746"/>
    <lineage>
        <taxon>Eukaryota</taxon>
        <taxon>Fungi</taxon>
        <taxon>Dikarya</taxon>
        <taxon>Ascomycota</taxon>
        <taxon>Saccharomycotina</taxon>
        <taxon>Pichiomycetes</taxon>
        <taxon>Debaryomycetaceae</taxon>
        <taxon>Meyerozyma</taxon>
    </lineage>
</organism>
<comment type="pathway">
    <text evidence="3">tRNA modification; 5-methoxycarbonylmethyl-2-thiouridine-tRNA biosynthesis.</text>
</comment>
<dbReference type="KEGG" id="pgu:PGUG_04103"/>
<feature type="repeat" description="WD" evidence="11">
    <location>
        <begin position="102"/>
        <end position="142"/>
    </location>
</feature>
<dbReference type="Pfam" id="PF00400">
    <property type="entry name" value="WD40"/>
    <property type="match status" value="7"/>
</dbReference>
<keyword evidence="14" id="KW-1185">Reference proteome</keyword>
<keyword evidence="7 11" id="KW-0853">WD repeat</keyword>
<keyword evidence="9" id="KW-0677">Repeat</keyword>
<evidence type="ECO:0000256" key="7">
    <source>
        <dbReference type="ARBA" id="ARBA00022574"/>
    </source>
</evidence>
<gene>
    <name evidence="13" type="ORF">PGUG_04103</name>
</gene>
<dbReference type="STRING" id="294746.A5DLF2"/>
<dbReference type="PROSITE" id="PS50082">
    <property type="entry name" value="WD_REPEATS_2"/>
    <property type="match status" value="6"/>
</dbReference>
<dbReference type="GO" id="GO:0006357">
    <property type="term" value="P:regulation of transcription by RNA polymerase II"/>
    <property type="evidence" value="ECO:0007669"/>
    <property type="project" value="EnsemblFungi"/>
</dbReference>
<evidence type="ECO:0000256" key="6">
    <source>
        <dbReference type="ARBA" id="ARBA00022490"/>
    </source>
</evidence>
<feature type="region of interest" description="Disordered" evidence="12">
    <location>
        <begin position="497"/>
        <end position="524"/>
    </location>
</feature>
<evidence type="ECO:0000256" key="12">
    <source>
        <dbReference type="SAM" id="MobiDB-lite"/>
    </source>
</evidence>
<dbReference type="GO" id="GO:0005737">
    <property type="term" value="C:cytoplasm"/>
    <property type="evidence" value="ECO:0007669"/>
    <property type="project" value="UniProtKB-SubCell"/>
</dbReference>
<dbReference type="InterPro" id="IPR001680">
    <property type="entry name" value="WD40_rpt"/>
</dbReference>
<dbReference type="GO" id="GO:0033588">
    <property type="term" value="C:elongator holoenzyme complex"/>
    <property type="evidence" value="ECO:0007669"/>
    <property type="project" value="EnsemblFungi"/>
</dbReference>
<evidence type="ECO:0000313" key="14">
    <source>
        <dbReference type="Proteomes" id="UP000001997"/>
    </source>
</evidence>
<evidence type="ECO:0000256" key="4">
    <source>
        <dbReference type="ARBA" id="ARBA00005881"/>
    </source>
</evidence>